<keyword evidence="15" id="KW-1185">Reference proteome</keyword>
<evidence type="ECO:0000313" key="14">
    <source>
        <dbReference type="EMBL" id="CAF1094844.1"/>
    </source>
</evidence>
<organism evidence="14 16">
    <name type="scientific">Adineta steineri</name>
    <dbReference type="NCBI Taxonomy" id="433720"/>
    <lineage>
        <taxon>Eukaryota</taxon>
        <taxon>Metazoa</taxon>
        <taxon>Spiralia</taxon>
        <taxon>Gnathifera</taxon>
        <taxon>Rotifera</taxon>
        <taxon>Eurotatoria</taxon>
        <taxon>Bdelloidea</taxon>
        <taxon>Adinetida</taxon>
        <taxon>Adinetidae</taxon>
        <taxon>Adineta</taxon>
    </lineage>
</organism>
<comment type="caution">
    <text evidence="14">The sequence shown here is derived from an EMBL/GenBank/DDBJ whole genome shotgun (WGS) entry which is preliminary data.</text>
</comment>
<dbReference type="SUPFAM" id="SSF50630">
    <property type="entry name" value="Acid proteases"/>
    <property type="match status" value="1"/>
</dbReference>
<evidence type="ECO:0000256" key="1">
    <source>
        <dbReference type="ARBA" id="ARBA00007447"/>
    </source>
</evidence>
<evidence type="ECO:0000256" key="3">
    <source>
        <dbReference type="ARBA" id="ARBA00022750"/>
    </source>
</evidence>
<dbReference type="PRINTS" id="PR00792">
    <property type="entry name" value="PEPSIN"/>
</dbReference>
<dbReference type="GO" id="GO:0006508">
    <property type="term" value="P:proteolysis"/>
    <property type="evidence" value="ECO:0007669"/>
    <property type="project" value="UniProtKB-KW"/>
</dbReference>
<reference evidence="14" key="1">
    <citation type="submission" date="2021-02" db="EMBL/GenBank/DDBJ databases">
        <authorList>
            <person name="Nowell W R."/>
        </authorList>
    </citation>
    <scope>NUCLEOTIDE SEQUENCE</scope>
</reference>
<evidence type="ECO:0000313" key="16">
    <source>
        <dbReference type="Proteomes" id="UP000663877"/>
    </source>
</evidence>
<evidence type="ECO:0000259" key="11">
    <source>
        <dbReference type="PROSITE" id="PS51767"/>
    </source>
</evidence>
<dbReference type="PROSITE" id="PS51767">
    <property type="entry name" value="PEPTIDASE_A1"/>
    <property type="match status" value="1"/>
</dbReference>
<evidence type="ECO:0000256" key="8">
    <source>
        <dbReference type="PIRSR" id="PIRSR601461-2"/>
    </source>
</evidence>
<evidence type="ECO:0000256" key="5">
    <source>
        <dbReference type="ARBA" id="ARBA00023157"/>
    </source>
</evidence>
<evidence type="ECO:0000313" key="15">
    <source>
        <dbReference type="Proteomes" id="UP000663832"/>
    </source>
</evidence>
<comment type="similarity">
    <text evidence="1 9">Belongs to the peptidase A1 family.</text>
</comment>
<dbReference type="OrthoDB" id="771136at2759"/>
<dbReference type="Pfam" id="PF00026">
    <property type="entry name" value="Asp"/>
    <property type="match status" value="1"/>
</dbReference>
<dbReference type="EMBL" id="CAJNOM010000059">
    <property type="protein sequence ID" value="CAF0948006.1"/>
    <property type="molecule type" value="Genomic_DNA"/>
</dbReference>
<dbReference type="FunFam" id="2.40.70.10:FF:000002">
    <property type="entry name" value="Vacuolar aspartic proteinase"/>
    <property type="match status" value="1"/>
</dbReference>
<dbReference type="AlphaFoldDB" id="A0A814NM49"/>
<dbReference type="InterPro" id="IPR021109">
    <property type="entry name" value="Peptidase_aspartic_dom_sf"/>
</dbReference>
<dbReference type="GO" id="GO:0004190">
    <property type="term" value="F:aspartic-type endopeptidase activity"/>
    <property type="evidence" value="ECO:0007669"/>
    <property type="project" value="UniProtKB-KW"/>
</dbReference>
<sequence>MFIIIVSYYEIAAAKQLFKIPVNRIQSRSSTTENCTASSTNEIICEKSSRTFGKVAVIKSSAFESLINEADEEFIGTICIGTPCQSFLIDFDTGSSDLWVPSSKCTSGCSGFSKYTSSASTTYIPNGKAFSISYGDGSGAKGTFCIDTVTINGIAVRNQTFAQCTSLSGMNGDPSDGILGLAYQSLTSGGEKPVFYNMWSQGLIAEPVFSFYLNPDVSASTGGELIFGGVDSTKYTDSITYIPVALEGYWEFQMTKVTVGSAAIASSGYAIADTGTTLIIGPNKQVTALNVALGGKYDSSSGMYTVSCTTRTLSSFPNVTFTIGGTDFVLTPLQYIIIYNVSKNSYVCYSVFVPDDIEDSDDNDFWILGDYFLYWFYSIFDINNNRVGFAKSISYDWKQPVASSLFLGTATSSNTTTAATTARSTTATTARSTTATTARSTTVTTARSTTASTTRSTTASTTRSTTARSTTTQKSTTKYTTKSTTITTTPRKNMTSTTKPYQPHKNLHRRHHH</sequence>
<feature type="compositionally biased region" description="Low complexity" evidence="10">
    <location>
        <begin position="417"/>
        <end position="489"/>
    </location>
</feature>
<dbReference type="PROSITE" id="PS00141">
    <property type="entry name" value="ASP_PROTEASE"/>
    <property type="match status" value="1"/>
</dbReference>
<dbReference type="PANTHER" id="PTHR47966:SF51">
    <property type="entry name" value="BETA-SITE APP-CLEAVING ENZYME, ISOFORM A-RELATED"/>
    <property type="match status" value="1"/>
</dbReference>
<dbReference type="EMBL" id="CAJNOI010000122">
    <property type="protein sequence ID" value="CAF1094844.1"/>
    <property type="molecule type" value="Genomic_DNA"/>
</dbReference>
<evidence type="ECO:0000256" key="2">
    <source>
        <dbReference type="ARBA" id="ARBA00022670"/>
    </source>
</evidence>
<evidence type="ECO:0000256" key="6">
    <source>
        <dbReference type="ARBA" id="ARBA00023180"/>
    </source>
</evidence>
<dbReference type="InterPro" id="IPR001969">
    <property type="entry name" value="Aspartic_peptidase_AS"/>
</dbReference>
<feature type="active site" evidence="7">
    <location>
        <position position="273"/>
    </location>
</feature>
<evidence type="ECO:0000256" key="9">
    <source>
        <dbReference type="RuleBase" id="RU000454"/>
    </source>
</evidence>
<protein>
    <recommendedName>
        <fullName evidence="11">Peptidase A1 domain-containing protein</fullName>
    </recommendedName>
</protein>
<gene>
    <name evidence="14" type="ORF">BJG266_LOCUS21017</name>
    <name evidence="12" type="ORF">QVE165_LOCUS12047</name>
    <name evidence="13" type="ORF">QVE165_LOCUS12100</name>
</gene>
<dbReference type="Proteomes" id="UP000663877">
    <property type="component" value="Unassembled WGS sequence"/>
</dbReference>
<feature type="region of interest" description="Disordered" evidence="10">
    <location>
        <begin position="417"/>
        <end position="513"/>
    </location>
</feature>
<evidence type="ECO:0000256" key="7">
    <source>
        <dbReference type="PIRSR" id="PIRSR601461-1"/>
    </source>
</evidence>
<feature type="disulfide bond" evidence="8">
    <location>
        <begin position="308"/>
        <end position="348"/>
    </location>
</feature>
<dbReference type="InterPro" id="IPR033121">
    <property type="entry name" value="PEPTIDASE_A1"/>
</dbReference>
<keyword evidence="4 9" id="KW-0378">Hydrolase</keyword>
<keyword evidence="6" id="KW-0325">Glycoprotein</keyword>
<dbReference type="GO" id="GO:0005764">
    <property type="term" value="C:lysosome"/>
    <property type="evidence" value="ECO:0007669"/>
    <property type="project" value="TreeGrafter"/>
</dbReference>
<name>A0A814NM49_9BILA</name>
<proteinExistence type="inferred from homology"/>
<keyword evidence="2 9" id="KW-0645">Protease</keyword>
<evidence type="ECO:0000256" key="4">
    <source>
        <dbReference type="ARBA" id="ARBA00022801"/>
    </source>
</evidence>
<evidence type="ECO:0000313" key="12">
    <source>
        <dbReference type="EMBL" id="CAF0948006.1"/>
    </source>
</evidence>
<dbReference type="Proteomes" id="UP000663832">
    <property type="component" value="Unassembled WGS sequence"/>
</dbReference>
<feature type="compositionally biased region" description="Polar residues" evidence="10">
    <location>
        <begin position="490"/>
        <end position="500"/>
    </location>
</feature>
<feature type="domain" description="Peptidase A1" evidence="11">
    <location>
        <begin position="74"/>
        <end position="390"/>
    </location>
</feature>
<dbReference type="InterPro" id="IPR001461">
    <property type="entry name" value="Aspartic_peptidase_A1"/>
</dbReference>
<keyword evidence="5 8" id="KW-1015">Disulfide bond</keyword>
<feature type="active site" evidence="7">
    <location>
        <position position="92"/>
    </location>
</feature>
<evidence type="ECO:0000256" key="10">
    <source>
        <dbReference type="SAM" id="MobiDB-lite"/>
    </source>
</evidence>
<accession>A0A814NM49</accession>
<feature type="disulfide bond" evidence="8">
    <location>
        <begin position="105"/>
        <end position="109"/>
    </location>
</feature>
<evidence type="ECO:0000313" key="13">
    <source>
        <dbReference type="EMBL" id="CAF0948929.1"/>
    </source>
</evidence>
<dbReference type="EMBL" id="CAJNOM010000059">
    <property type="protein sequence ID" value="CAF0948929.1"/>
    <property type="molecule type" value="Genomic_DNA"/>
</dbReference>
<dbReference type="Gene3D" id="2.40.70.10">
    <property type="entry name" value="Acid Proteases"/>
    <property type="match status" value="2"/>
</dbReference>
<dbReference type="FunFam" id="2.40.70.10:FF:000008">
    <property type="entry name" value="Cathepsin D"/>
    <property type="match status" value="1"/>
</dbReference>
<keyword evidence="3 9" id="KW-0064">Aspartyl protease</keyword>
<dbReference type="PANTHER" id="PTHR47966">
    <property type="entry name" value="BETA-SITE APP-CLEAVING ENZYME, ISOFORM A-RELATED"/>
    <property type="match status" value="1"/>
</dbReference>